<proteinExistence type="predicted"/>
<sequence>MAAEGAGVDQSTWWVGLAAEWEDNPLVRSRIHRGDHLLLPDPEAVHRGVSEADIEKQFTDKTMMNLRYNVEVLEPALRKWAENDLSAVPLVDDLSSEVEKDPVVQRLLRAFGFEGAQEEDDESPSQDLDSIVISDDELKVEHVEDSRPRDHVGSMQTDMASLVDYLEALVSEAKRRKQMELLASATEPEQTLPLAVSEAADTRGPLESEPEQALPPVPTASEAADTRFPLDADETQLDTEACEADQTVPPIPTAAGAADTRGAFDTDQAQLDTRNTCELEGFPSVDMKAGDILTRRMQHGLVNQRVVRYGRFANTAEAQAPQGQAHAKKAKLARLPAFVVENGNAGAADGESSSVDVKPKAKAKAKPSPESKAAKPKGKPKAKASAKSTDAKPKAKAKAKAKSTAAKPKASPKPVGRPKAKANASPDPVHAMDPTKKKKRAPRGDDGTAPNQEVVDKLVKVMNEYGEICYEESGLELHSQDWLPLVRLNVYWTRNAVGVSLRLPDQPSEDVAHFGGQTPTIASNLVLGRLLATYLQKWLESAVFVHFLFHAAAAQAKEVYDNNGFADTTEGQAYIRILKASMRKAWEVYNSQ</sequence>
<feature type="region of interest" description="Disordered" evidence="1">
    <location>
        <begin position="345"/>
        <end position="453"/>
    </location>
</feature>
<evidence type="ECO:0000256" key="1">
    <source>
        <dbReference type="SAM" id="MobiDB-lite"/>
    </source>
</evidence>
<evidence type="ECO:0000313" key="3">
    <source>
        <dbReference type="Proteomes" id="UP000186817"/>
    </source>
</evidence>
<feature type="compositionally biased region" description="Basic residues" evidence="1">
    <location>
        <begin position="374"/>
        <end position="384"/>
    </location>
</feature>
<keyword evidence="3" id="KW-1185">Reference proteome</keyword>
<name>A0A1Q9EY02_SYMMI</name>
<protein>
    <submittedName>
        <fullName evidence="2">Uncharacterized protein</fullName>
    </submittedName>
</protein>
<dbReference type="EMBL" id="LSRX01000045">
    <property type="protein sequence ID" value="OLQ12326.1"/>
    <property type="molecule type" value="Genomic_DNA"/>
</dbReference>
<feature type="region of interest" description="Disordered" evidence="1">
    <location>
        <begin position="198"/>
        <end position="222"/>
    </location>
</feature>
<dbReference type="OrthoDB" id="478317at2759"/>
<dbReference type="AlphaFoldDB" id="A0A1Q9EY02"/>
<reference evidence="2 3" key="1">
    <citation type="submission" date="2016-02" db="EMBL/GenBank/DDBJ databases">
        <title>Genome analysis of coral dinoflagellate symbionts highlights evolutionary adaptations to a symbiotic lifestyle.</title>
        <authorList>
            <person name="Aranda M."/>
            <person name="Li Y."/>
            <person name="Liew Y.J."/>
            <person name="Baumgarten S."/>
            <person name="Simakov O."/>
            <person name="Wilson M."/>
            <person name="Piel J."/>
            <person name="Ashoor H."/>
            <person name="Bougouffa S."/>
            <person name="Bajic V.B."/>
            <person name="Ryu T."/>
            <person name="Ravasi T."/>
            <person name="Bayer T."/>
            <person name="Micklem G."/>
            <person name="Kim H."/>
            <person name="Bhak J."/>
            <person name="Lajeunesse T.C."/>
            <person name="Voolstra C.R."/>
        </authorList>
    </citation>
    <scope>NUCLEOTIDE SEQUENCE [LARGE SCALE GENOMIC DNA]</scope>
    <source>
        <strain evidence="2 3">CCMP2467</strain>
    </source>
</reference>
<dbReference type="Proteomes" id="UP000186817">
    <property type="component" value="Unassembled WGS sequence"/>
</dbReference>
<organism evidence="2 3">
    <name type="scientific">Symbiodinium microadriaticum</name>
    <name type="common">Dinoflagellate</name>
    <name type="synonym">Zooxanthella microadriatica</name>
    <dbReference type="NCBI Taxonomy" id="2951"/>
    <lineage>
        <taxon>Eukaryota</taxon>
        <taxon>Sar</taxon>
        <taxon>Alveolata</taxon>
        <taxon>Dinophyceae</taxon>
        <taxon>Suessiales</taxon>
        <taxon>Symbiodiniaceae</taxon>
        <taxon>Symbiodinium</taxon>
    </lineage>
</organism>
<feature type="compositionally biased region" description="Low complexity" evidence="1">
    <location>
        <begin position="402"/>
        <end position="414"/>
    </location>
</feature>
<comment type="caution">
    <text evidence="2">The sequence shown here is derived from an EMBL/GenBank/DDBJ whole genome shotgun (WGS) entry which is preliminary data.</text>
</comment>
<gene>
    <name evidence="2" type="ORF">AK812_SmicGene3811</name>
</gene>
<accession>A0A1Q9EY02</accession>
<evidence type="ECO:0000313" key="2">
    <source>
        <dbReference type="EMBL" id="OLQ12326.1"/>
    </source>
</evidence>